<evidence type="ECO:0000256" key="9">
    <source>
        <dbReference type="PIRNR" id="PIRNR016636"/>
    </source>
</evidence>
<gene>
    <name evidence="11" type="ORF">HZI73_04080</name>
</gene>
<keyword evidence="3 9" id="KW-1003">Cell membrane</keyword>
<keyword evidence="12" id="KW-1185">Reference proteome</keyword>
<protein>
    <submittedName>
        <fullName evidence="11">MBOAT family protein</fullName>
    </submittedName>
</protein>
<feature type="transmembrane region" description="Helical" evidence="10">
    <location>
        <begin position="401"/>
        <end position="418"/>
    </location>
</feature>
<dbReference type="InterPro" id="IPR024194">
    <property type="entry name" value="Ac/AlaTfrase_AlgI/DltB"/>
</dbReference>
<feature type="transmembrane region" description="Helical" evidence="10">
    <location>
        <begin position="438"/>
        <end position="460"/>
    </location>
</feature>
<feature type="transmembrane region" description="Helical" evidence="10">
    <location>
        <begin position="312"/>
        <end position="340"/>
    </location>
</feature>
<dbReference type="PIRSF" id="PIRSF016636">
    <property type="entry name" value="AlgI_DltB"/>
    <property type="match status" value="1"/>
</dbReference>
<dbReference type="InterPro" id="IPR028362">
    <property type="entry name" value="AlgI"/>
</dbReference>
<keyword evidence="8 9" id="KW-0012">Acyltransferase</keyword>
<dbReference type="KEGG" id="vpy:HZI73_04080"/>
<evidence type="ECO:0000313" key="11">
    <source>
        <dbReference type="EMBL" id="QUI21518.1"/>
    </source>
</evidence>
<dbReference type="GO" id="GO:0042121">
    <property type="term" value="P:alginic acid biosynthetic process"/>
    <property type="evidence" value="ECO:0007669"/>
    <property type="project" value="InterPro"/>
</dbReference>
<dbReference type="PANTHER" id="PTHR13285">
    <property type="entry name" value="ACYLTRANSFERASE"/>
    <property type="match status" value="1"/>
</dbReference>
<dbReference type="Pfam" id="PF03062">
    <property type="entry name" value="MBOAT"/>
    <property type="match status" value="1"/>
</dbReference>
<sequence>MVFSSITFIFYFLPVVLMLYVMVPKKMRNLILFMVSLFFYAWGEPKYILIMLFSTMVDYTNGIVIDRALQRNQQTRGKLFLALSMVINIGLLGVFKYGNFLIHNMNTIFDLSLHALDVALPIGISFYTFQTMSYTIDVYRRKVPVQKNIIAFGTYVTLFPQLIAGPIVTYSSIAKQMVDRKVTIETFSDGVRRFIIGLAKKVLLANNIGYLFDTIPNSHLQELSVATAWLGMIAYTFQIYFDFSGYSDMAIGLGKMFGFHFNENFNYPYVSRSITEFWTRWHISLSSWFREYVYIPLGGNRKGFRIQMRNMVIVWMLTGIWHGASWNFIIWGIYYAILLIIEKRWLLGVLRRLPKVCSHLYTMLFVILGWAIFAFDDWRVLSQYLQGMFGMHHHGIVDHDFIYYMASYNKLIAVLCMASTSYPRRVVQQLFFHTRSSICCVLVEPIGLGMMFILSIANIVNASYNPFLYFRF</sequence>
<dbReference type="InterPro" id="IPR004299">
    <property type="entry name" value="MBOAT_fam"/>
</dbReference>
<reference evidence="11" key="1">
    <citation type="submission" date="2020-07" db="EMBL/GenBank/DDBJ databases">
        <title>Vallitalea pronyensis genome.</title>
        <authorList>
            <person name="Postec A."/>
        </authorList>
    </citation>
    <scope>NUCLEOTIDE SEQUENCE</scope>
    <source>
        <strain evidence="11">FatNI3</strain>
    </source>
</reference>
<dbReference type="EMBL" id="CP058649">
    <property type="protein sequence ID" value="QUI21518.1"/>
    <property type="molecule type" value="Genomic_DNA"/>
</dbReference>
<proteinExistence type="inferred from homology"/>
<evidence type="ECO:0000256" key="6">
    <source>
        <dbReference type="ARBA" id="ARBA00022989"/>
    </source>
</evidence>
<accession>A0A8J8MHW0</accession>
<comment type="similarity">
    <text evidence="2 9">Belongs to the membrane-bound acyltransferase family.</text>
</comment>
<evidence type="ECO:0000256" key="4">
    <source>
        <dbReference type="ARBA" id="ARBA00022679"/>
    </source>
</evidence>
<dbReference type="GO" id="GO:0016746">
    <property type="term" value="F:acyltransferase activity"/>
    <property type="evidence" value="ECO:0007669"/>
    <property type="project" value="UniProtKB-KW"/>
</dbReference>
<evidence type="ECO:0000256" key="5">
    <source>
        <dbReference type="ARBA" id="ARBA00022692"/>
    </source>
</evidence>
<keyword evidence="5 10" id="KW-0812">Transmembrane</keyword>
<dbReference type="RefSeq" id="WP_212696988.1">
    <property type="nucleotide sequence ID" value="NZ_CP058649.1"/>
</dbReference>
<evidence type="ECO:0000313" key="12">
    <source>
        <dbReference type="Proteomes" id="UP000683246"/>
    </source>
</evidence>
<comment type="subcellular location">
    <subcellularLocation>
        <location evidence="1">Cell membrane</location>
        <topology evidence="1">Multi-pass membrane protein</topology>
    </subcellularLocation>
</comment>
<evidence type="ECO:0000256" key="7">
    <source>
        <dbReference type="ARBA" id="ARBA00023136"/>
    </source>
</evidence>
<evidence type="ECO:0000256" key="10">
    <source>
        <dbReference type="SAM" id="Phobius"/>
    </source>
</evidence>
<feature type="transmembrane region" description="Helical" evidence="10">
    <location>
        <begin position="149"/>
        <end position="171"/>
    </location>
</feature>
<evidence type="ECO:0000256" key="3">
    <source>
        <dbReference type="ARBA" id="ARBA00022475"/>
    </source>
</evidence>
<evidence type="ECO:0000256" key="2">
    <source>
        <dbReference type="ARBA" id="ARBA00010323"/>
    </source>
</evidence>
<dbReference type="Proteomes" id="UP000683246">
    <property type="component" value="Chromosome"/>
</dbReference>
<feature type="transmembrane region" description="Helical" evidence="10">
    <location>
        <begin position="6"/>
        <end position="23"/>
    </location>
</feature>
<dbReference type="InterPro" id="IPR051085">
    <property type="entry name" value="MB_O-acyltransferase"/>
</dbReference>
<dbReference type="GO" id="GO:0005886">
    <property type="term" value="C:plasma membrane"/>
    <property type="evidence" value="ECO:0007669"/>
    <property type="project" value="UniProtKB-SubCell"/>
</dbReference>
<dbReference type="PANTHER" id="PTHR13285:SF23">
    <property type="entry name" value="TEICHOIC ACID D-ALANYLTRANSFERASE"/>
    <property type="match status" value="1"/>
</dbReference>
<keyword evidence="4 9" id="KW-0808">Transferase</keyword>
<dbReference type="PIRSF" id="PIRSF500217">
    <property type="entry name" value="AlgI"/>
    <property type="match status" value="1"/>
</dbReference>
<evidence type="ECO:0000256" key="8">
    <source>
        <dbReference type="ARBA" id="ARBA00023315"/>
    </source>
</evidence>
<name>A0A8J8MHW0_9FIRM</name>
<feature type="transmembrane region" description="Helical" evidence="10">
    <location>
        <begin position="107"/>
        <end position="129"/>
    </location>
</feature>
<dbReference type="AlphaFoldDB" id="A0A8J8MHW0"/>
<feature type="transmembrane region" description="Helical" evidence="10">
    <location>
        <begin position="30"/>
        <end position="57"/>
    </location>
</feature>
<evidence type="ECO:0000256" key="1">
    <source>
        <dbReference type="ARBA" id="ARBA00004651"/>
    </source>
</evidence>
<keyword evidence="6 10" id="KW-1133">Transmembrane helix</keyword>
<feature type="transmembrane region" description="Helical" evidence="10">
    <location>
        <begin position="360"/>
        <end position="381"/>
    </location>
</feature>
<organism evidence="11 12">
    <name type="scientific">Vallitalea pronyensis</name>
    <dbReference type="NCBI Taxonomy" id="1348613"/>
    <lineage>
        <taxon>Bacteria</taxon>
        <taxon>Bacillati</taxon>
        <taxon>Bacillota</taxon>
        <taxon>Clostridia</taxon>
        <taxon>Lachnospirales</taxon>
        <taxon>Vallitaleaceae</taxon>
        <taxon>Vallitalea</taxon>
    </lineage>
</organism>
<keyword evidence="7 9" id="KW-0472">Membrane</keyword>
<feature type="transmembrane region" description="Helical" evidence="10">
    <location>
        <begin position="77"/>
        <end position="95"/>
    </location>
</feature>